<comment type="caution">
    <text evidence="1">The sequence shown here is derived from an EMBL/GenBank/DDBJ whole genome shotgun (WGS) entry which is preliminary data.</text>
</comment>
<reference evidence="1 2" key="1">
    <citation type="journal article" date="2020" name="BMC Genomics">
        <title>Correction to: Identification and distribution of gene clusters required for synthesis of sphingolipid metabolism inhibitors in diverse species of the filamentous fungus Fusarium.</title>
        <authorList>
            <person name="Kim H.S."/>
            <person name="Lohmar J.M."/>
            <person name="Busman M."/>
            <person name="Brown D.W."/>
            <person name="Naumann T.A."/>
            <person name="Divon H.H."/>
            <person name="Lysoe E."/>
            <person name="Uhlig S."/>
            <person name="Proctor R.H."/>
        </authorList>
    </citation>
    <scope>NUCLEOTIDE SEQUENCE [LARGE SCALE GENOMIC DNA]</scope>
    <source>
        <strain evidence="1 2">NRRL 25214</strain>
    </source>
</reference>
<organism evidence="1 2">
    <name type="scientific">Fusarium anthophilum</name>
    <dbReference type="NCBI Taxonomy" id="48485"/>
    <lineage>
        <taxon>Eukaryota</taxon>
        <taxon>Fungi</taxon>
        <taxon>Dikarya</taxon>
        <taxon>Ascomycota</taxon>
        <taxon>Pezizomycotina</taxon>
        <taxon>Sordariomycetes</taxon>
        <taxon>Hypocreomycetidae</taxon>
        <taxon>Hypocreales</taxon>
        <taxon>Nectriaceae</taxon>
        <taxon>Fusarium</taxon>
        <taxon>Fusarium fujikuroi species complex</taxon>
    </lineage>
</organism>
<dbReference type="EMBL" id="JABEVY010000682">
    <property type="protein sequence ID" value="KAF5228290.1"/>
    <property type="molecule type" value="Genomic_DNA"/>
</dbReference>
<keyword evidence="2" id="KW-1185">Reference proteome</keyword>
<sequence length="103" mass="11420">MLILFTSLGMTNSMTMKRQVFNVTLLAALNNVAAEELASLTLEIWCFAYLLTCTVRLHVSSDLSEIGEVIRSSSLAPPQMENLAWTFVKQNVQTSKLLPSAQQ</sequence>
<protein>
    <submittedName>
        <fullName evidence="1">Uncharacterized protein</fullName>
    </submittedName>
</protein>
<proteinExistence type="predicted"/>
<evidence type="ECO:0000313" key="2">
    <source>
        <dbReference type="Proteomes" id="UP000573603"/>
    </source>
</evidence>
<evidence type="ECO:0000313" key="1">
    <source>
        <dbReference type="EMBL" id="KAF5228290.1"/>
    </source>
</evidence>
<dbReference type="Proteomes" id="UP000573603">
    <property type="component" value="Unassembled WGS sequence"/>
</dbReference>
<name>A0A8H5DM03_9HYPO</name>
<gene>
    <name evidence="1" type="ORF">FANTH_14543</name>
</gene>
<dbReference type="AlphaFoldDB" id="A0A8H5DM03"/>
<accession>A0A8H5DM03</accession>